<dbReference type="InterPro" id="IPR051311">
    <property type="entry name" value="DedA_domain"/>
</dbReference>
<dbReference type="Pfam" id="PF09335">
    <property type="entry name" value="VTT_dom"/>
    <property type="match status" value="1"/>
</dbReference>
<evidence type="ECO:0000259" key="3">
    <source>
        <dbReference type="Pfam" id="PF09335"/>
    </source>
</evidence>
<comment type="caution">
    <text evidence="4">The sequence shown here is derived from an EMBL/GenBank/DDBJ whole genome shotgun (WGS) entry which is preliminary data.</text>
</comment>
<evidence type="ECO:0000256" key="2">
    <source>
        <dbReference type="SAM" id="Phobius"/>
    </source>
</evidence>
<feature type="transmembrane region" description="Helical" evidence="2">
    <location>
        <begin position="140"/>
        <end position="163"/>
    </location>
</feature>
<dbReference type="InterPro" id="IPR032816">
    <property type="entry name" value="VTT_dom"/>
</dbReference>
<protein>
    <submittedName>
        <fullName evidence="4">DedA family protein</fullName>
    </submittedName>
</protein>
<organism evidence="4 5">
    <name type="scientific">Effusibacillus consociatus</name>
    <dbReference type="NCBI Taxonomy" id="1117041"/>
    <lineage>
        <taxon>Bacteria</taxon>
        <taxon>Bacillati</taxon>
        <taxon>Bacillota</taxon>
        <taxon>Bacilli</taxon>
        <taxon>Bacillales</taxon>
        <taxon>Alicyclobacillaceae</taxon>
        <taxon>Effusibacillus</taxon>
    </lineage>
</organism>
<dbReference type="RefSeq" id="WP_380024761.1">
    <property type="nucleotide sequence ID" value="NZ_JBHSHC010000033.1"/>
</dbReference>
<feature type="domain" description="VTT" evidence="3">
    <location>
        <begin position="34"/>
        <end position="159"/>
    </location>
</feature>
<dbReference type="Proteomes" id="UP001596002">
    <property type="component" value="Unassembled WGS sequence"/>
</dbReference>
<accession>A0ABV9PZC9</accession>
<feature type="transmembrane region" description="Helical" evidence="2">
    <location>
        <begin position="57"/>
        <end position="76"/>
    </location>
</feature>
<proteinExistence type="inferred from homology"/>
<comment type="similarity">
    <text evidence="1">Belongs to the DedA family.</text>
</comment>
<keyword evidence="2" id="KW-0812">Transmembrane</keyword>
<evidence type="ECO:0000313" key="4">
    <source>
        <dbReference type="EMBL" id="MFC4766869.1"/>
    </source>
</evidence>
<feature type="transmembrane region" description="Helical" evidence="2">
    <location>
        <begin position="175"/>
        <end position="194"/>
    </location>
</feature>
<evidence type="ECO:0000256" key="1">
    <source>
        <dbReference type="ARBA" id="ARBA00010792"/>
    </source>
</evidence>
<sequence length="200" mass="22489">MLLSFWQTFLTWVHHAGYLGMGAALLLEGLGIPFPGDAVMAFYGYMISKGDFSYVQALLWCTAGCWLGSTVAFAIGRTYGVEFLKRHGRYLLLKPKHIYFTEKLSQRYGIWVLVIGRFLPGVRTLSSYFAGIGGMSWPTFLLMSLIGFAFWCAAWLGIGVLFGEHADNLLSQINRILLVLMLILACGLIAWIFFRRHTAK</sequence>
<evidence type="ECO:0000313" key="5">
    <source>
        <dbReference type="Proteomes" id="UP001596002"/>
    </source>
</evidence>
<keyword evidence="2" id="KW-1133">Transmembrane helix</keyword>
<gene>
    <name evidence="4" type="ORF">ACFO8Q_05745</name>
</gene>
<keyword evidence="5" id="KW-1185">Reference proteome</keyword>
<feature type="transmembrane region" description="Helical" evidence="2">
    <location>
        <begin position="20"/>
        <end position="45"/>
    </location>
</feature>
<dbReference type="PANTHER" id="PTHR42709">
    <property type="entry name" value="ALKALINE PHOSPHATASE LIKE PROTEIN"/>
    <property type="match status" value="1"/>
</dbReference>
<keyword evidence="2" id="KW-0472">Membrane</keyword>
<dbReference type="PANTHER" id="PTHR42709:SF9">
    <property type="entry name" value="ALKALINE PHOSPHATASE LIKE PROTEIN"/>
    <property type="match status" value="1"/>
</dbReference>
<dbReference type="EMBL" id="JBHSHC010000033">
    <property type="protein sequence ID" value="MFC4766869.1"/>
    <property type="molecule type" value="Genomic_DNA"/>
</dbReference>
<name>A0ABV9PZC9_9BACL</name>
<reference evidence="5" key="1">
    <citation type="journal article" date="2019" name="Int. J. Syst. Evol. Microbiol.">
        <title>The Global Catalogue of Microorganisms (GCM) 10K type strain sequencing project: providing services to taxonomists for standard genome sequencing and annotation.</title>
        <authorList>
            <consortium name="The Broad Institute Genomics Platform"/>
            <consortium name="The Broad Institute Genome Sequencing Center for Infectious Disease"/>
            <person name="Wu L."/>
            <person name="Ma J."/>
        </authorList>
    </citation>
    <scope>NUCLEOTIDE SEQUENCE [LARGE SCALE GENOMIC DNA]</scope>
    <source>
        <strain evidence="5">WYCCWR 12678</strain>
    </source>
</reference>